<evidence type="ECO:0000313" key="3">
    <source>
        <dbReference type="Proteomes" id="UP000076532"/>
    </source>
</evidence>
<keyword evidence="3" id="KW-1185">Reference proteome</keyword>
<evidence type="ECO:0000313" key="1">
    <source>
        <dbReference type="EMBL" id="KZP04437.1"/>
    </source>
</evidence>
<evidence type="ECO:0000313" key="2">
    <source>
        <dbReference type="EMBL" id="KZP04446.1"/>
    </source>
</evidence>
<accession>A0A167UY99</accession>
<protein>
    <submittedName>
        <fullName evidence="1">Uncharacterized protein</fullName>
    </submittedName>
</protein>
<dbReference type="EMBL" id="KV417922">
    <property type="protein sequence ID" value="KZP04446.1"/>
    <property type="molecule type" value="Genomic_DNA"/>
</dbReference>
<name>A0A167UY99_9AGAM</name>
<sequence>MPKHNFVSGYVSHDAWYARYAGARQTQQRIGSNPPEWLVDQGKAIAERERLDAAKAAAEAQLHVDRAGESESEFYLRMVQRDAAVRAEMRAGGMKLPPKETHKDWYARVRRWIQEKEGMSTMEYPEWISEEGRLVALRENIEDQLRASGEYE</sequence>
<gene>
    <name evidence="1" type="ORF">FIBSPDRAFT_878504</name>
    <name evidence="2" type="ORF">FIBSPDRAFT_878517</name>
</gene>
<dbReference type="EMBL" id="KV417922">
    <property type="protein sequence ID" value="KZP04437.1"/>
    <property type="molecule type" value="Genomic_DNA"/>
</dbReference>
<dbReference type="AlphaFoldDB" id="A0A167UY99"/>
<organism evidence="1 3">
    <name type="scientific">Athelia psychrophila</name>
    <dbReference type="NCBI Taxonomy" id="1759441"/>
    <lineage>
        <taxon>Eukaryota</taxon>
        <taxon>Fungi</taxon>
        <taxon>Dikarya</taxon>
        <taxon>Basidiomycota</taxon>
        <taxon>Agaricomycotina</taxon>
        <taxon>Agaricomycetes</taxon>
        <taxon>Agaricomycetidae</taxon>
        <taxon>Atheliales</taxon>
        <taxon>Atheliaceae</taxon>
        <taxon>Athelia</taxon>
    </lineage>
</organism>
<dbReference type="Proteomes" id="UP000076532">
    <property type="component" value="Unassembled WGS sequence"/>
</dbReference>
<reference evidence="1 3" key="1">
    <citation type="journal article" date="2016" name="Mol. Biol. Evol.">
        <title>Comparative Genomics of Early-Diverging Mushroom-Forming Fungi Provides Insights into the Origins of Lignocellulose Decay Capabilities.</title>
        <authorList>
            <person name="Nagy L.G."/>
            <person name="Riley R."/>
            <person name="Tritt A."/>
            <person name="Adam C."/>
            <person name="Daum C."/>
            <person name="Floudas D."/>
            <person name="Sun H."/>
            <person name="Yadav J.S."/>
            <person name="Pangilinan J."/>
            <person name="Larsson K.H."/>
            <person name="Matsuura K."/>
            <person name="Barry K."/>
            <person name="Labutti K."/>
            <person name="Kuo R."/>
            <person name="Ohm R.A."/>
            <person name="Bhattacharya S.S."/>
            <person name="Shirouzu T."/>
            <person name="Yoshinaga Y."/>
            <person name="Martin F.M."/>
            <person name="Grigoriev I.V."/>
            <person name="Hibbett D.S."/>
        </authorList>
    </citation>
    <scope>NUCLEOTIDE SEQUENCE [LARGE SCALE GENOMIC DNA]</scope>
    <source>
        <strain evidence="1 3">CBS 109695</strain>
    </source>
</reference>
<proteinExistence type="predicted"/>